<dbReference type="GO" id="GO:0008330">
    <property type="term" value="F:protein tyrosine/threonine phosphatase activity"/>
    <property type="evidence" value="ECO:0007669"/>
    <property type="project" value="TreeGrafter"/>
</dbReference>
<dbReference type="Gene3D" id="3.90.190.10">
    <property type="entry name" value="Protein tyrosine phosphatase superfamily"/>
    <property type="match status" value="1"/>
</dbReference>
<dbReference type="EMBL" id="MPUH01000500">
    <property type="protein sequence ID" value="OMJ78850.1"/>
    <property type="molecule type" value="Genomic_DNA"/>
</dbReference>
<name>A0A1R2BQ66_9CILI</name>
<protein>
    <recommendedName>
        <fullName evidence="2">protein-tyrosine-phosphatase</fullName>
        <ecNumber evidence="2">3.1.3.48</ecNumber>
    </recommendedName>
</protein>
<feature type="domain" description="Tyrosine-protein phosphatase" evidence="5">
    <location>
        <begin position="133"/>
        <end position="279"/>
    </location>
</feature>
<gene>
    <name evidence="7" type="ORF">SteCoe_21251</name>
</gene>
<keyword evidence="4" id="KW-0904">Protein phosphatase</keyword>
<dbReference type="PANTHER" id="PTHR10159:SF519">
    <property type="entry name" value="DUAL SPECIFICITY PROTEIN PHOSPHATASE MPK3"/>
    <property type="match status" value="1"/>
</dbReference>
<dbReference type="SUPFAM" id="SSF52799">
    <property type="entry name" value="(Phosphotyrosine protein) phosphatases II"/>
    <property type="match status" value="1"/>
</dbReference>
<dbReference type="GO" id="GO:0033550">
    <property type="term" value="F:MAP kinase tyrosine phosphatase activity"/>
    <property type="evidence" value="ECO:0007669"/>
    <property type="project" value="TreeGrafter"/>
</dbReference>
<dbReference type="InterPro" id="IPR029021">
    <property type="entry name" value="Prot-tyrosine_phosphatase-like"/>
</dbReference>
<evidence type="ECO:0000313" key="8">
    <source>
        <dbReference type="Proteomes" id="UP000187209"/>
    </source>
</evidence>
<dbReference type="InterPro" id="IPR000387">
    <property type="entry name" value="Tyr_Pase_dom"/>
</dbReference>
<dbReference type="EC" id="3.1.3.48" evidence="2"/>
<evidence type="ECO:0000256" key="1">
    <source>
        <dbReference type="ARBA" id="ARBA00008601"/>
    </source>
</evidence>
<organism evidence="7 8">
    <name type="scientific">Stentor coeruleus</name>
    <dbReference type="NCBI Taxonomy" id="5963"/>
    <lineage>
        <taxon>Eukaryota</taxon>
        <taxon>Sar</taxon>
        <taxon>Alveolata</taxon>
        <taxon>Ciliophora</taxon>
        <taxon>Postciliodesmatophora</taxon>
        <taxon>Heterotrichea</taxon>
        <taxon>Heterotrichida</taxon>
        <taxon>Stentoridae</taxon>
        <taxon>Stentor</taxon>
    </lineage>
</organism>
<dbReference type="Pfam" id="PF00782">
    <property type="entry name" value="DSPc"/>
    <property type="match status" value="1"/>
</dbReference>
<dbReference type="GO" id="GO:0005737">
    <property type="term" value="C:cytoplasm"/>
    <property type="evidence" value="ECO:0007669"/>
    <property type="project" value="TreeGrafter"/>
</dbReference>
<dbReference type="PROSITE" id="PS50054">
    <property type="entry name" value="TYR_PHOSPHATASE_DUAL"/>
    <property type="match status" value="1"/>
</dbReference>
<dbReference type="Proteomes" id="UP000187209">
    <property type="component" value="Unassembled WGS sequence"/>
</dbReference>
<feature type="domain" description="Tyrosine specific protein phosphatases" evidence="6">
    <location>
        <begin position="198"/>
        <end position="257"/>
    </location>
</feature>
<dbReference type="CDD" id="cd14498">
    <property type="entry name" value="DSP"/>
    <property type="match status" value="1"/>
</dbReference>
<accession>A0A1R2BQ66</accession>
<dbReference type="PROSITE" id="PS50056">
    <property type="entry name" value="TYR_PHOSPHATASE_2"/>
    <property type="match status" value="1"/>
</dbReference>
<evidence type="ECO:0000256" key="2">
    <source>
        <dbReference type="ARBA" id="ARBA00013064"/>
    </source>
</evidence>
<dbReference type="InterPro" id="IPR020422">
    <property type="entry name" value="TYR_PHOSPHATASE_DUAL_dom"/>
</dbReference>
<keyword evidence="8" id="KW-1185">Reference proteome</keyword>
<sequence length="291" mass="34040">MNPLLKLQDPQTLDFQYIFNLLQRYKDKTKFFDLRDNISYESFHLPISLHIGQDPNSPLIIDLHQLTKEKELSRLRRYCLIIGFIEEYEPLAQSLIDLLTKLKCKEIHILPNVNIFLDRYRFLREPRIQNKDLPNEIIPGFLYLGSQQHAHNRDIIEILGITHVLNATRAAANPFSGLKYCRVHVDDHESEKISIYFQKAYDFIDNALERNIHGKKTILLIHCAKGVSRSVTLVMMYLMRAVGFSLSEAFIFIQKQREIIGPNAGFIKELEDFERNNHEFDVKQGRRASLS</sequence>
<comment type="caution">
    <text evidence="7">The sequence shown here is derived from an EMBL/GenBank/DDBJ whole genome shotgun (WGS) entry which is preliminary data.</text>
</comment>
<dbReference type="InterPro" id="IPR000340">
    <property type="entry name" value="Dual-sp_phosphatase_cat-dom"/>
</dbReference>
<evidence type="ECO:0000313" key="7">
    <source>
        <dbReference type="EMBL" id="OMJ78850.1"/>
    </source>
</evidence>
<evidence type="ECO:0000259" key="5">
    <source>
        <dbReference type="PROSITE" id="PS50054"/>
    </source>
</evidence>
<comment type="similarity">
    <text evidence="1">Belongs to the protein-tyrosine phosphatase family. Non-receptor class dual specificity subfamily.</text>
</comment>
<keyword evidence="3" id="KW-0378">Hydrolase</keyword>
<evidence type="ECO:0000259" key="6">
    <source>
        <dbReference type="PROSITE" id="PS50056"/>
    </source>
</evidence>
<dbReference type="GO" id="GO:0043409">
    <property type="term" value="P:negative regulation of MAPK cascade"/>
    <property type="evidence" value="ECO:0007669"/>
    <property type="project" value="TreeGrafter"/>
</dbReference>
<reference evidence="7 8" key="1">
    <citation type="submission" date="2016-11" db="EMBL/GenBank/DDBJ databases">
        <title>The macronuclear genome of Stentor coeruleus: a giant cell with tiny introns.</title>
        <authorList>
            <person name="Slabodnick M."/>
            <person name="Ruby J.G."/>
            <person name="Reiff S.B."/>
            <person name="Swart E.C."/>
            <person name="Gosai S."/>
            <person name="Prabakaran S."/>
            <person name="Witkowska E."/>
            <person name="Larue G.E."/>
            <person name="Fisher S."/>
            <person name="Freeman R.M."/>
            <person name="Gunawardena J."/>
            <person name="Chu W."/>
            <person name="Stover N.A."/>
            <person name="Gregory B.D."/>
            <person name="Nowacki M."/>
            <person name="Derisi J."/>
            <person name="Roy S.W."/>
            <person name="Marshall W.F."/>
            <person name="Sood P."/>
        </authorList>
    </citation>
    <scope>NUCLEOTIDE SEQUENCE [LARGE SCALE GENOMIC DNA]</scope>
    <source>
        <strain evidence="7">WM001</strain>
    </source>
</reference>
<dbReference type="AlphaFoldDB" id="A0A1R2BQ66"/>
<dbReference type="GO" id="GO:0017017">
    <property type="term" value="F:MAP kinase tyrosine/serine/threonine phosphatase activity"/>
    <property type="evidence" value="ECO:0007669"/>
    <property type="project" value="TreeGrafter"/>
</dbReference>
<evidence type="ECO:0000256" key="3">
    <source>
        <dbReference type="ARBA" id="ARBA00022801"/>
    </source>
</evidence>
<dbReference type="OrthoDB" id="10252009at2759"/>
<proteinExistence type="inferred from homology"/>
<dbReference type="PANTHER" id="PTHR10159">
    <property type="entry name" value="DUAL SPECIFICITY PROTEIN PHOSPHATASE"/>
    <property type="match status" value="1"/>
</dbReference>
<evidence type="ECO:0000256" key="4">
    <source>
        <dbReference type="ARBA" id="ARBA00022912"/>
    </source>
</evidence>
<dbReference type="SMART" id="SM00195">
    <property type="entry name" value="DSPc"/>
    <property type="match status" value="1"/>
</dbReference>